<accession>A0A7G2CQK1</accession>
<sequence length="264" mass="31007">MRMIRLVDLYEPLIKEACPISQTSLRRIVVLGTRGTRGSLKKWVIREIGIVKDEYVNWIGQAILFYMCKDRVFQSLLAPLQIQTSRPSPRFTLFQYEPSSREAMKKYFHDSRKSISNSLLWNKGTRAYFLSLKTLWDTRFKDIVLFDVHASQWETKAVDFVEQLKSSLHAALTRIRIEFYSNVEDFFFTYIPDARNILTLTESEVKNSVFQKIFVATRVFFVNELRSLVFSDLENLLSVFQRGELRGSRITRTVAKKSQFIPFQ</sequence>
<proteinExistence type="predicted"/>
<gene>
    <name evidence="1" type="ORF">ADEAN_000965500</name>
</gene>
<dbReference type="VEuPathDB" id="TriTrypDB:ADEAN_000965500"/>
<dbReference type="AlphaFoldDB" id="A0A7G2CQK1"/>
<evidence type="ECO:0000313" key="2">
    <source>
        <dbReference type="Proteomes" id="UP000515908"/>
    </source>
</evidence>
<dbReference type="Proteomes" id="UP000515908">
    <property type="component" value="Chromosome 24"/>
</dbReference>
<dbReference type="EMBL" id="LR877168">
    <property type="protein sequence ID" value="CAD2222116.1"/>
    <property type="molecule type" value="Genomic_DNA"/>
</dbReference>
<keyword evidence="2" id="KW-1185">Reference proteome</keyword>
<evidence type="ECO:0000313" key="1">
    <source>
        <dbReference type="EMBL" id="CAD2222116.1"/>
    </source>
</evidence>
<protein>
    <submittedName>
        <fullName evidence="1">Uncharacterized protein</fullName>
    </submittedName>
</protein>
<organism evidence="1 2">
    <name type="scientific">Angomonas deanei</name>
    <dbReference type="NCBI Taxonomy" id="59799"/>
    <lineage>
        <taxon>Eukaryota</taxon>
        <taxon>Discoba</taxon>
        <taxon>Euglenozoa</taxon>
        <taxon>Kinetoplastea</taxon>
        <taxon>Metakinetoplastina</taxon>
        <taxon>Trypanosomatida</taxon>
        <taxon>Trypanosomatidae</taxon>
        <taxon>Strigomonadinae</taxon>
        <taxon>Angomonas</taxon>
    </lineage>
</organism>
<reference evidence="1 2" key="1">
    <citation type="submission" date="2020-08" db="EMBL/GenBank/DDBJ databases">
        <authorList>
            <person name="Newling K."/>
            <person name="Davey J."/>
            <person name="Forrester S."/>
        </authorList>
    </citation>
    <scope>NUCLEOTIDE SEQUENCE [LARGE SCALE GENOMIC DNA]</scope>
    <source>
        <strain evidence="2">Crithidia deanei Carvalho (ATCC PRA-265)</strain>
    </source>
</reference>
<name>A0A7G2CQK1_9TRYP</name>